<dbReference type="Proteomes" id="UP000772181">
    <property type="component" value="Unassembled WGS sequence"/>
</dbReference>
<evidence type="ECO:0000313" key="1">
    <source>
        <dbReference type="EMBL" id="MBI4595197.1"/>
    </source>
</evidence>
<organism evidence="1 2">
    <name type="scientific">Tectimicrobiota bacterium</name>
    <dbReference type="NCBI Taxonomy" id="2528274"/>
    <lineage>
        <taxon>Bacteria</taxon>
        <taxon>Pseudomonadati</taxon>
        <taxon>Nitrospinota/Tectimicrobiota group</taxon>
        <taxon>Candidatus Tectimicrobiota</taxon>
    </lineage>
</organism>
<protein>
    <submittedName>
        <fullName evidence="1">Uncharacterized protein</fullName>
    </submittedName>
</protein>
<evidence type="ECO:0000313" key="2">
    <source>
        <dbReference type="Proteomes" id="UP000772181"/>
    </source>
</evidence>
<accession>A0A933GKE2</accession>
<dbReference type="AlphaFoldDB" id="A0A933GKE2"/>
<comment type="caution">
    <text evidence="1">The sequence shown here is derived from an EMBL/GenBank/DDBJ whole genome shotgun (WGS) entry which is preliminary data.</text>
</comment>
<proteinExistence type="predicted"/>
<name>A0A933GKE2_UNCTE</name>
<gene>
    <name evidence="1" type="ORF">HY730_02340</name>
</gene>
<reference evidence="1" key="1">
    <citation type="submission" date="2020-07" db="EMBL/GenBank/DDBJ databases">
        <title>Huge and variable diversity of episymbiotic CPR bacteria and DPANN archaea in groundwater ecosystems.</title>
        <authorList>
            <person name="He C.Y."/>
            <person name="Keren R."/>
            <person name="Whittaker M."/>
            <person name="Farag I.F."/>
            <person name="Doudna J."/>
            <person name="Cate J.H.D."/>
            <person name="Banfield J.F."/>
        </authorList>
    </citation>
    <scope>NUCLEOTIDE SEQUENCE</scope>
    <source>
        <strain evidence="1">NC_groundwater_1482_Ag_S-0.65um_47_24</strain>
    </source>
</reference>
<dbReference type="EMBL" id="JACQWF010000111">
    <property type="protein sequence ID" value="MBI4595197.1"/>
    <property type="molecule type" value="Genomic_DNA"/>
</dbReference>
<sequence>MKPFGGKINEDYGWEVALFFKLRDFSDGVIFFEMTMNWDRYLADHSPKFGIHIVVLNYTVLEANIYYLHHRDED</sequence>